<protein>
    <submittedName>
        <fullName evidence="2">Uncharacterized protein</fullName>
    </submittedName>
</protein>
<dbReference type="AlphaFoldDB" id="A0AAV5FR25"/>
<reference evidence="2" key="1">
    <citation type="journal article" date="2018" name="DNA Res.">
        <title>Multiple hybrid de novo genome assembly of finger millet, an orphan allotetraploid crop.</title>
        <authorList>
            <person name="Hatakeyama M."/>
            <person name="Aluri S."/>
            <person name="Balachadran M.T."/>
            <person name="Sivarajan S.R."/>
            <person name="Patrignani A."/>
            <person name="Gruter S."/>
            <person name="Poveda L."/>
            <person name="Shimizu-Inatsugi R."/>
            <person name="Baeten J."/>
            <person name="Francoijs K.J."/>
            <person name="Nataraja K.N."/>
            <person name="Reddy Y.A.N."/>
            <person name="Phadnis S."/>
            <person name="Ravikumar R.L."/>
            <person name="Schlapbach R."/>
            <person name="Sreeman S.M."/>
            <person name="Shimizu K.K."/>
        </authorList>
    </citation>
    <scope>NUCLEOTIDE SEQUENCE</scope>
</reference>
<dbReference type="PANTHER" id="PTHR34282:SF2">
    <property type="entry name" value="DUF3741 DOMAIN-CONTAINING PROTEIN"/>
    <property type="match status" value="1"/>
</dbReference>
<comment type="caution">
    <text evidence="2">The sequence shown here is derived from an EMBL/GenBank/DDBJ whole genome shotgun (WGS) entry which is preliminary data.</text>
</comment>
<proteinExistence type="predicted"/>
<gene>
    <name evidence="2" type="primary">gb27223</name>
    <name evidence="2" type="ORF">PR202_gb27223</name>
</gene>
<reference evidence="2" key="2">
    <citation type="submission" date="2021-12" db="EMBL/GenBank/DDBJ databases">
        <title>Resequencing data analysis of finger millet.</title>
        <authorList>
            <person name="Hatakeyama M."/>
            <person name="Aluri S."/>
            <person name="Balachadran M.T."/>
            <person name="Sivarajan S.R."/>
            <person name="Poveda L."/>
            <person name="Shimizu-Inatsugi R."/>
            <person name="Schlapbach R."/>
            <person name="Sreeman S.M."/>
            <person name="Shimizu K.K."/>
        </authorList>
    </citation>
    <scope>NUCLEOTIDE SEQUENCE</scope>
</reference>
<dbReference type="PANTHER" id="PTHR34282">
    <property type="entry name" value="OS01G0228800 PROTEIN-RELATED"/>
    <property type="match status" value="1"/>
</dbReference>
<feature type="compositionally biased region" description="Basic and acidic residues" evidence="1">
    <location>
        <begin position="98"/>
        <end position="110"/>
    </location>
</feature>
<evidence type="ECO:0000313" key="2">
    <source>
        <dbReference type="EMBL" id="GJN38203.1"/>
    </source>
</evidence>
<keyword evidence="3" id="KW-1185">Reference proteome</keyword>
<sequence length="120" mass="13513">MSLQRDYLMAPSLSKHFAEDLLRGAMDLQESLAMLERFQAASQSMRQSNKKRRPETGENSPDIDTIIREVLLKPSNAKKVPPRTVSNGLHGQLSNSTDDLKNLVKDRPPQEEPLVGVFQQ</sequence>
<organism evidence="2 3">
    <name type="scientific">Eleusine coracana subsp. coracana</name>
    <dbReference type="NCBI Taxonomy" id="191504"/>
    <lineage>
        <taxon>Eukaryota</taxon>
        <taxon>Viridiplantae</taxon>
        <taxon>Streptophyta</taxon>
        <taxon>Embryophyta</taxon>
        <taxon>Tracheophyta</taxon>
        <taxon>Spermatophyta</taxon>
        <taxon>Magnoliopsida</taxon>
        <taxon>Liliopsida</taxon>
        <taxon>Poales</taxon>
        <taxon>Poaceae</taxon>
        <taxon>PACMAD clade</taxon>
        <taxon>Chloridoideae</taxon>
        <taxon>Cynodonteae</taxon>
        <taxon>Eleusininae</taxon>
        <taxon>Eleusine</taxon>
    </lineage>
</organism>
<accession>A0AAV5FR25</accession>
<evidence type="ECO:0000313" key="3">
    <source>
        <dbReference type="Proteomes" id="UP001054889"/>
    </source>
</evidence>
<dbReference type="Proteomes" id="UP001054889">
    <property type="component" value="Unassembled WGS sequence"/>
</dbReference>
<dbReference type="EMBL" id="BQKI01000095">
    <property type="protein sequence ID" value="GJN38203.1"/>
    <property type="molecule type" value="Genomic_DNA"/>
</dbReference>
<feature type="region of interest" description="Disordered" evidence="1">
    <location>
        <begin position="39"/>
        <end position="120"/>
    </location>
</feature>
<evidence type="ECO:0000256" key="1">
    <source>
        <dbReference type="SAM" id="MobiDB-lite"/>
    </source>
</evidence>
<feature type="compositionally biased region" description="Polar residues" evidence="1">
    <location>
        <begin position="84"/>
        <end position="97"/>
    </location>
</feature>
<name>A0AAV5FR25_ELECO</name>